<organism evidence="2 3">
    <name type="scientific">Pseudarcicella hirudinis</name>
    <dbReference type="NCBI Taxonomy" id="1079859"/>
    <lineage>
        <taxon>Bacteria</taxon>
        <taxon>Pseudomonadati</taxon>
        <taxon>Bacteroidota</taxon>
        <taxon>Cytophagia</taxon>
        <taxon>Cytophagales</taxon>
        <taxon>Flectobacillaceae</taxon>
        <taxon>Pseudarcicella</taxon>
    </lineage>
</organism>
<dbReference type="STRING" id="1079859.SAMN04515674_101486"/>
<dbReference type="InterPro" id="IPR009279">
    <property type="entry name" value="Portal_Mu"/>
</dbReference>
<dbReference type="RefSeq" id="WP_092011510.1">
    <property type="nucleotide sequence ID" value="NZ_FOXH01000001.1"/>
</dbReference>
<dbReference type="OrthoDB" id="9797300at2"/>
<feature type="compositionally biased region" description="Acidic residues" evidence="1">
    <location>
        <begin position="393"/>
        <end position="402"/>
    </location>
</feature>
<reference evidence="2 3" key="1">
    <citation type="submission" date="2016-10" db="EMBL/GenBank/DDBJ databases">
        <authorList>
            <person name="de Groot N.N."/>
        </authorList>
    </citation>
    <scope>NUCLEOTIDE SEQUENCE [LARGE SCALE GENOMIC DNA]</scope>
    <source>
        <strain evidence="3">E92,LMG 26720,CCM 7988</strain>
    </source>
</reference>
<dbReference type="Pfam" id="PF06074">
    <property type="entry name" value="Portal_Mu"/>
    <property type="match status" value="1"/>
</dbReference>
<keyword evidence="3" id="KW-1185">Reference proteome</keyword>
<feature type="region of interest" description="Disordered" evidence="1">
    <location>
        <begin position="393"/>
        <end position="423"/>
    </location>
</feature>
<proteinExistence type="predicted"/>
<accession>A0A1I5MXC0</accession>
<dbReference type="Proteomes" id="UP000199306">
    <property type="component" value="Unassembled WGS sequence"/>
</dbReference>
<gene>
    <name evidence="2" type="ORF">SAMN04515674_101486</name>
</gene>
<evidence type="ECO:0000313" key="2">
    <source>
        <dbReference type="EMBL" id="SFP14017.1"/>
    </source>
</evidence>
<sequence length="446" mass="50430">MAKKRKPDAGITVTDFARPVVEVKNLSIDVRPLNRTRKELSQVRQAIVSAESSVNPNRRLLLELYAEILLDPHLTSVSEKRRLAVTNTDIVCANEKGEQHLLVHKLIDTQWFEQLLSHIIETVGFGYTLIDLLTANLLDPASLEECEIIDRRHVKPELSIVTKTPEMNSGFGYTLPPYNNLYLSVGKKRDLGLLLKALPWILLKTGNIQDWAIFNQIFGMPYRVGKYNSTVPGDREKLKQALEEAGTSTYLILPDGTEIEYIQNTGTAGNAENFQKFQKTCDDQVSKLWLGGTLTTDAGDKGARSLGDVHLEVEEKIAAADRRFVLRILNSKFIPALRYAGYDIQEGYRFDFKEAEEQLSIVEQLDNDLKIHEKVGRIPKKFFAEKYGVTFVDDNDEPEKEEPEPTKPVEKEKKPKEEAVNNADGLSLSHRLVSSFLSFFDQAPKL</sequence>
<evidence type="ECO:0000313" key="3">
    <source>
        <dbReference type="Proteomes" id="UP000199306"/>
    </source>
</evidence>
<evidence type="ECO:0000256" key="1">
    <source>
        <dbReference type="SAM" id="MobiDB-lite"/>
    </source>
</evidence>
<name>A0A1I5MXC0_9BACT</name>
<dbReference type="AlphaFoldDB" id="A0A1I5MXC0"/>
<feature type="compositionally biased region" description="Basic and acidic residues" evidence="1">
    <location>
        <begin position="403"/>
        <end position="419"/>
    </location>
</feature>
<protein>
    <submittedName>
        <fullName evidence="2">Mu-like prophage protein gp29</fullName>
    </submittedName>
</protein>
<dbReference type="EMBL" id="FOXH01000001">
    <property type="protein sequence ID" value="SFP14017.1"/>
    <property type="molecule type" value="Genomic_DNA"/>
</dbReference>